<accession>A0ABD3XK51</accession>
<dbReference type="EMBL" id="JBJQND010000002">
    <property type="protein sequence ID" value="KAL3885412.1"/>
    <property type="molecule type" value="Genomic_DNA"/>
</dbReference>
<evidence type="ECO:0000313" key="2">
    <source>
        <dbReference type="Proteomes" id="UP001634394"/>
    </source>
</evidence>
<sequence length="52" mass="5940">RASTVDKRSAKHLATHIAQKVNLVEGIRNLRKRAANQEEFDWAVQNIIQSQV</sequence>
<gene>
    <name evidence="1" type="ORF">ACJMK2_025475</name>
</gene>
<proteinExistence type="predicted"/>
<organism evidence="1 2">
    <name type="scientific">Sinanodonta woodiana</name>
    <name type="common">Chinese pond mussel</name>
    <name type="synonym">Anodonta woodiana</name>
    <dbReference type="NCBI Taxonomy" id="1069815"/>
    <lineage>
        <taxon>Eukaryota</taxon>
        <taxon>Metazoa</taxon>
        <taxon>Spiralia</taxon>
        <taxon>Lophotrochozoa</taxon>
        <taxon>Mollusca</taxon>
        <taxon>Bivalvia</taxon>
        <taxon>Autobranchia</taxon>
        <taxon>Heteroconchia</taxon>
        <taxon>Palaeoheterodonta</taxon>
        <taxon>Unionida</taxon>
        <taxon>Unionoidea</taxon>
        <taxon>Unionidae</taxon>
        <taxon>Unioninae</taxon>
        <taxon>Sinanodonta</taxon>
    </lineage>
</organism>
<feature type="non-terminal residue" evidence="1">
    <location>
        <position position="52"/>
    </location>
</feature>
<keyword evidence="2" id="KW-1185">Reference proteome</keyword>
<evidence type="ECO:0000313" key="1">
    <source>
        <dbReference type="EMBL" id="KAL3885412.1"/>
    </source>
</evidence>
<feature type="non-terminal residue" evidence="1">
    <location>
        <position position="1"/>
    </location>
</feature>
<dbReference type="AlphaFoldDB" id="A0ABD3XK51"/>
<comment type="caution">
    <text evidence="1">The sequence shown here is derived from an EMBL/GenBank/DDBJ whole genome shotgun (WGS) entry which is preliminary data.</text>
</comment>
<name>A0ABD3XK51_SINWO</name>
<reference evidence="1 2" key="1">
    <citation type="submission" date="2024-11" db="EMBL/GenBank/DDBJ databases">
        <title>Chromosome-level genome assembly of the freshwater bivalve Anodonta woodiana.</title>
        <authorList>
            <person name="Chen X."/>
        </authorList>
    </citation>
    <scope>NUCLEOTIDE SEQUENCE [LARGE SCALE GENOMIC DNA]</scope>
    <source>
        <strain evidence="1">MN2024</strain>
        <tissue evidence="1">Gills</tissue>
    </source>
</reference>
<protein>
    <submittedName>
        <fullName evidence="1">Uncharacterized protein</fullName>
    </submittedName>
</protein>
<dbReference type="Proteomes" id="UP001634394">
    <property type="component" value="Unassembled WGS sequence"/>
</dbReference>